<keyword evidence="4 11" id="KW-0138">CF(0)</keyword>
<feature type="transmembrane region" description="Helical" evidence="11">
    <location>
        <begin position="38"/>
        <end position="64"/>
    </location>
</feature>
<keyword evidence="7 11" id="KW-1133">Transmembrane helix</keyword>
<dbReference type="PANTHER" id="PTHR42823:SF3">
    <property type="entry name" value="ATP SYNTHASE SUBUNIT A, CHLOROPLASTIC"/>
    <property type="match status" value="1"/>
</dbReference>
<dbReference type="NCBIfam" id="NF004477">
    <property type="entry name" value="PRK05815.1-1"/>
    <property type="match status" value="1"/>
</dbReference>
<evidence type="ECO:0000256" key="2">
    <source>
        <dbReference type="ARBA" id="ARBA00006810"/>
    </source>
</evidence>
<dbReference type="HAMAP" id="MF_01393">
    <property type="entry name" value="ATP_synth_a_bact"/>
    <property type="match status" value="1"/>
</dbReference>
<dbReference type="EMBL" id="CP097762">
    <property type="protein sequence ID" value="URJ25098.1"/>
    <property type="molecule type" value="Genomic_DNA"/>
</dbReference>
<keyword evidence="11" id="KW-1003">Cell membrane</keyword>
<reference evidence="13" key="1">
    <citation type="submission" date="2022-05" db="EMBL/GenBank/DDBJ databases">
        <title>Impact of host demography and evolutionary history on endosymbiont molecular evolution: a test in carpenter ants (Genus Camponotus) and their Blochmannia endosymbionts.</title>
        <authorList>
            <person name="Manthey J.D."/>
            <person name="Giron J.C."/>
            <person name="Hruska J.P."/>
        </authorList>
    </citation>
    <scope>NUCLEOTIDE SEQUENCE</scope>
    <source>
        <strain evidence="13">C-006</strain>
    </source>
</reference>
<dbReference type="PANTHER" id="PTHR42823">
    <property type="entry name" value="ATP SYNTHASE SUBUNIT A, CHLOROPLASTIC"/>
    <property type="match status" value="1"/>
</dbReference>
<feature type="transmembrane region" description="Helical" evidence="11">
    <location>
        <begin position="211"/>
        <end position="232"/>
    </location>
</feature>
<dbReference type="PRINTS" id="PR00123">
    <property type="entry name" value="ATPASEA"/>
</dbReference>
<evidence type="ECO:0000256" key="8">
    <source>
        <dbReference type="ARBA" id="ARBA00023065"/>
    </source>
</evidence>
<gene>
    <name evidence="11 13" type="primary">atpB</name>
    <name evidence="13" type="ORF">M9405_03125</name>
</gene>
<keyword evidence="8 11" id="KW-0406">Ion transport</keyword>
<keyword evidence="6 11" id="KW-0375">Hydrogen ion transport</keyword>
<dbReference type="CDD" id="cd00310">
    <property type="entry name" value="ATP-synt_Fo_a_6"/>
    <property type="match status" value="1"/>
</dbReference>
<dbReference type="RefSeq" id="WP_250223229.1">
    <property type="nucleotide sequence ID" value="NZ_CP097762.1"/>
</dbReference>
<feature type="transmembrane region" description="Helical" evidence="11">
    <location>
        <begin position="244"/>
        <end position="266"/>
    </location>
</feature>
<evidence type="ECO:0000256" key="10">
    <source>
        <dbReference type="ARBA" id="ARBA00023310"/>
    </source>
</evidence>
<name>A0ABY4SXU9_9ENTR</name>
<accession>A0ABY4SXU9</accession>
<keyword evidence="14" id="KW-1185">Reference proteome</keyword>
<dbReference type="SUPFAM" id="SSF81336">
    <property type="entry name" value="F1F0 ATP synthase subunit A"/>
    <property type="match status" value="1"/>
</dbReference>
<dbReference type="InterPro" id="IPR023011">
    <property type="entry name" value="ATP_synth_F0_asu_AS"/>
</dbReference>
<comment type="function">
    <text evidence="11 12">Key component of the proton channel; it plays a direct role in the translocation of protons across the membrane.</text>
</comment>
<dbReference type="Gene3D" id="1.20.120.220">
    <property type="entry name" value="ATP synthase, F0 complex, subunit A"/>
    <property type="match status" value="1"/>
</dbReference>
<protein>
    <recommendedName>
        <fullName evidence="11 12">ATP synthase subunit a</fullName>
    </recommendedName>
    <alternativeName>
        <fullName evidence="11">ATP synthase F0 sector subunit a</fullName>
    </alternativeName>
    <alternativeName>
        <fullName evidence="11">F-ATPase subunit 6</fullName>
    </alternativeName>
</protein>
<keyword evidence="9 11" id="KW-0472">Membrane</keyword>
<evidence type="ECO:0000256" key="3">
    <source>
        <dbReference type="ARBA" id="ARBA00022448"/>
    </source>
</evidence>
<evidence type="ECO:0000256" key="12">
    <source>
        <dbReference type="RuleBase" id="RU000483"/>
    </source>
</evidence>
<dbReference type="InterPro" id="IPR000568">
    <property type="entry name" value="ATP_synth_F0_asu"/>
</dbReference>
<evidence type="ECO:0000256" key="11">
    <source>
        <dbReference type="HAMAP-Rule" id="MF_01393"/>
    </source>
</evidence>
<comment type="similarity">
    <text evidence="2 11 12">Belongs to the ATPase A chain family.</text>
</comment>
<evidence type="ECO:0000313" key="13">
    <source>
        <dbReference type="EMBL" id="URJ25098.1"/>
    </source>
</evidence>
<feature type="transmembrane region" description="Helical" evidence="11">
    <location>
        <begin position="100"/>
        <end position="118"/>
    </location>
</feature>
<keyword evidence="5 11" id="KW-0812">Transmembrane</keyword>
<comment type="subcellular location">
    <subcellularLocation>
        <location evidence="11 12">Cell membrane</location>
        <topology evidence="11 12">Multi-pass membrane protein</topology>
    </subcellularLocation>
    <subcellularLocation>
        <location evidence="1">Membrane</location>
        <topology evidence="1">Multi-pass membrane protein</topology>
    </subcellularLocation>
</comment>
<dbReference type="Proteomes" id="UP001056834">
    <property type="component" value="Chromosome"/>
</dbReference>
<organism evidence="13 14">
    <name type="scientific">Candidatus Blochmannia ocreatus</name>
    <name type="common">nom. nud.</name>
    <dbReference type="NCBI Taxonomy" id="251538"/>
    <lineage>
        <taxon>Bacteria</taxon>
        <taxon>Pseudomonadati</taxon>
        <taxon>Pseudomonadota</taxon>
        <taxon>Gammaproteobacteria</taxon>
        <taxon>Enterobacterales</taxon>
        <taxon>Enterobacteriaceae</taxon>
        <taxon>ant endosymbionts</taxon>
        <taxon>Candidatus Blochmanniella</taxon>
    </lineage>
</organism>
<dbReference type="NCBIfam" id="TIGR01131">
    <property type="entry name" value="ATP_synt_6_or_A"/>
    <property type="match status" value="1"/>
</dbReference>
<evidence type="ECO:0000313" key="14">
    <source>
        <dbReference type="Proteomes" id="UP001056834"/>
    </source>
</evidence>
<evidence type="ECO:0000256" key="1">
    <source>
        <dbReference type="ARBA" id="ARBA00004141"/>
    </source>
</evidence>
<evidence type="ECO:0000256" key="9">
    <source>
        <dbReference type="ARBA" id="ARBA00023136"/>
    </source>
</evidence>
<evidence type="ECO:0000256" key="6">
    <source>
        <dbReference type="ARBA" id="ARBA00022781"/>
    </source>
</evidence>
<evidence type="ECO:0000256" key="5">
    <source>
        <dbReference type="ARBA" id="ARBA00022692"/>
    </source>
</evidence>
<proteinExistence type="inferred from homology"/>
<evidence type="ECO:0000256" key="4">
    <source>
        <dbReference type="ARBA" id="ARBA00022547"/>
    </source>
</evidence>
<feature type="transmembrane region" description="Helical" evidence="11">
    <location>
        <begin position="153"/>
        <end position="175"/>
    </location>
</feature>
<keyword evidence="3 11" id="KW-0813">Transport</keyword>
<dbReference type="InterPro" id="IPR035908">
    <property type="entry name" value="F0_ATP_A_sf"/>
</dbReference>
<sequence>MLLNIQSSYQEYIGHHLHHLQFDLSTFSWLESGDSSHFWILNIDSIFFSILLAVLFVLVGSVVAKSATYGVPNKLQTFIELLILFVDNNVKDMFHGNSKLIAPLSMTVFVWVFCMNIMDLVPVDFLPYIAQNVLGVSALRIVPSADVNITSSIALSIFVLIIYYNICTNGIIGFLKRLGCHPFSHPMCIPINLILEIISLLSKPVSMSLRLFGNMYSGELIFILISALLPWWGQWILSLPWSIFHILVITLQAFIFMVLTVIYLSIAHDPY</sequence>
<dbReference type="PROSITE" id="PS00449">
    <property type="entry name" value="ATPASE_A"/>
    <property type="match status" value="1"/>
</dbReference>
<keyword evidence="10 11" id="KW-0066">ATP synthesis</keyword>
<evidence type="ECO:0000256" key="7">
    <source>
        <dbReference type="ARBA" id="ARBA00022989"/>
    </source>
</evidence>
<dbReference type="Pfam" id="PF00119">
    <property type="entry name" value="ATP-synt_A"/>
    <property type="match status" value="1"/>
</dbReference>
<dbReference type="InterPro" id="IPR045082">
    <property type="entry name" value="ATP_syn_F0_a_bact/chloroplast"/>
</dbReference>